<gene>
    <name evidence="2" type="ORF">K505DRAFT_115785</name>
</gene>
<organism evidence="2 3">
    <name type="scientific">Melanomma pulvis-pyrius CBS 109.77</name>
    <dbReference type="NCBI Taxonomy" id="1314802"/>
    <lineage>
        <taxon>Eukaryota</taxon>
        <taxon>Fungi</taxon>
        <taxon>Dikarya</taxon>
        <taxon>Ascomycota</taxon>
        <taxon>Pezizomycotina</taxon>
        <taxon>Dothideomycetes</taxon>
        <taxon>Pleosporomycetidae</taxon>
        <taxon>Pleosporales</taxon>
        <taxon>Melanommataceae</taxon>
        <taxon>Melanomma</taxon>
    </lineage>
</organism>
<feature type="transmembrane region" description="Helical" evidence="1">
    <location>
        <begin position="57"/>
        <end position="78"/>
    </location>
</feature>
<name>A0A6A6WWQ4_9PLEO</name>
<reference evidence="2" key="1">
    <citation type="journal article" date="2020" name="Stud. Mycol.">
        <title>101 Dothideomycetes genomes: a test case for predicting lifestyles and emergence of pathogens.</title>
        <authorList>
            <person name="Haridas S."/>
            <person name="Albert R."/>
            <person name="Binder M."/>
            <person name="Bloem J."/>
            <person name="Labutti K."/>
            <person name="Salamov A."/>
            <person name="Andreopoulos B."/>
            <person name="Baker S."/>
            <person name="Barry K."/>
            <person name="Bills G."/>
            <person name="Bluhm B."/>
            <person name="Cannon C."/>
            <person name="Castanera R."/>
            <person name="Culley D."/>
            <person name="Daum C."/>
            <person name="Ezra D."/>
            <person name="Gonzalez J."/>
            <person name="Henrissat B."/>
            <person name="Kuo A."/>
            <person name="Liang C."/>
            <person name="Lipzen A."/>
            <person name="Lutzoni F."/>
            <person name="Magnuson J."/>
            <person name="Mondo S."/>
            <person name="Nolan M."/>
            <person name="Ohm R."/>
            <person name="Pangilinan J."/>
            <person name="Park H.-J."/>
            <person name="Ramirez L."/>
            <person name="Alfaro M."/>
            <person name="Sun H."/>
            <person name="Tritt A."/>
            <person name="Yoshinaga Y."/>
            <person name="Zwiers L.-H."/>
            <person name="Turgeon B."/>
            <person name="Goodwin S."/>
            <person name="Spatafora J."/>
            <person name="Crous P."/>
            <person name="Grigoriev I."/>
        </authorList>
    </citation>
    <scope>NUCLEOTIDE SEQUENCE</scope>
    <source>
        <strain evidence="2">CBS 109.77</strain>
    </source>
</reference>
<protein>
    <submittedName>
        <fullName evidence="2">Uncharacterized protein</fullName>
    </submittedName>
</protein>
<evidence type="ECO:0000313" key="3">
    <source>
        <dbReference type="Proteomes" id="UP000799757"/>
    </source>
</evidence>
<keyword evidence="1" id="KW-0472">Membrane</keyword>
<evidence type="ECO:0000313" key="2">
    <source>
        <dbReference type="EMBL" id="KAF2788167.1"/>
    </source>
</evidence>
<keyword evidence="1" id="KW-0812">Transmembrane</keyword>
<dbReference type="EMBL" id="MU002241">
    <property type="protein sequence ID" value="KAF2788167.1"/>
    <property type="molecule type" value="Genomic_DNA"/>
</dbReference>
<keyword evidence="3" id="KW-1185">Reference proteome</keyword>
<proteinExistence type="predicted"/>
<accession>A0A6A6WWQ4</accession>
<dbReference type="Proteomes" id="UP000799757">
    <property type="component" value="Unassembled WGS sequence"/>
</dbReference>
<keyword evidence="1" id="KW-1133">Transmembrane helix</keyword>
<dbReference type="AlphaFoldDB" id="A0A6A6WWQ4"/>
<sequence length="100" mass="11119">MYREYSVRCSTCTGPFCRFPDRDPPNGSGGEILTGECMVGWSVGEGSSFVGRVWKELGGGLILFIGDRFLYALFYFFLGEEKVERCWSKGCCGCWGGKLT</sequence>
<evidence type="ECO:0000256" key="1">
    <source>
        <dbReference type="SAM" id="Phobius"/>
    </source>
</evidence>